<keyword evidence="5" id="KW-0547">Nucleotide-binding</keyword>
<evidence type="ECO:0000256" key="17">
    <source>
        <dbReference type="SAM" id="MobiDB-lite"/>
    </source>
</evidence>
<feature type="compositionally biased region" description="Basic and acidic residues" evidence="17">
    <location>
        <begin position="947"/>
        <end position="962"/>
    </location>
</feature>
<dbReference type="Gene3D" id="1.10.8.280">
    <property type="entry name" value="ABC transporter ATPase domain-like"/>
    <property type="match status" value="1"/>
</dbReference>
<name>A0A9X0WAX9_9GAMM</name>
<keyword evidence="4" id="KW-0677">Repeat</keyword>
<feature type="compositionally biased region" description="Low complexity" evidence="17">
    <location>
        <begin position="1086"/>
        <end position="1111"/>
    </location>
</feature>
<evidence type="ECO:0000256" key="5">
    <source>
        <dbReference type="ARBA" id="ARBA00022741"/>
    </source>
</evidence>
<keyword evidence="8" id="KW-0863">Zinc-finger</keyword>
<dbReference type="InterPro" id="IPR003593">
    <property type="entry name" value="AAA+_ATPase"/>
</dbReference>
<feature type="compositionally biased region" description="Low complexity" evidence="17">
    <location>
        <begin position="1070"/>
        <end position="1079"/>
    </location>
</feature>
<keyword evidence="6" id="KW-0227">DNA damage</keyword>
<accession>A0A9X0WAX9</accession>
<dbReference type="Gene3D" id="3.30.190.20">
    <property type="match status" value="1"/>
</dbReference>
<dbReference type="PANTHER" id="PTHR43152">
    <property type="entry name" value="UVRABC SYSTEM PROTEIN A"/>
    <property type="match status" value="1"/>
</dbReference>
<organism evidence="19 20">
    <name type="scientific">Lamprobacter modestohalophilus</name>
    <dbReference type="NCBI Taxonomy" id="1064514"/>
    <lineage>
        <taxon>Bacteria</taxon>
        <taxon>Pseudomonadati</taxon>
        <taxon>Pseudomonadota</taxon>
        <taxon>Gammaproteobacteria</taxon>
        <taxon>Chromatiales</taxon>
        <taxon>Chromatiaceae</taxon>
        <taxon>Lamprobacter</taxon>
    </lineage>
</organism>
<dbReference type="InterPro" id="IPR003439">
    <property type="entry name" value="ABC_transporter-like_ATP-bd"/>
</dbReference>
<dbReference type="GO" id="GO:0005524">
    <property type="term" value="F:ATP binding"/>
    <property type="evidence" value="ECO:0007669"/>
    <property type="project" value="UniProtKB-KW"/>
</dbReference>
<evidence type="ECO:0000256" key="4">
    <source>
        <dbReference type="ARBA" id="ARBA00022737"/>
    </source>
</evidence>
<dbReference type="GO" id="GO:0005737">
    <property type="term" value="C:cytoplasm"/>
    <property type="evidence" value="ECO:0007669"/>
    <property type="project" value="UniProtKB-SubCell"/>
</dbReference>
<evidence type="ECO:0000256" key="6">
    <source>
        <dbReference type="ARBA" id="ARBA00022763"/>
    </source>
</evidence>
<feature type="region of interest" description="Disordered" evidence="17">
    <location>
        <begin position="150"/>
        <end position="186"/>
    </location>
</feature>
<dbReference type="Gene3D" id="3.30.1490.20">
    <property type="entry name" value="ATP-grasp fold, A domain"/>
    <property type="match status" value="1"/>
</dbReference>
<dbReference type="SMART" id="SM00382">
    <property type="entry name" value="AAA"/>
    <property type="match status" value="3"/>
</dbReference>
<keyword evidence="10" id="KW-0067">ATP-binding</keyword>
<dbReference type="SUPFAM" id="SSF52540">
    <property type="entry name" value="P-loop containing nucleoside triphosphate hydrolases"/>
    <property type="match status" value="4"/>
</dbReference>
<dbReference type="InterPro" id="IPR041102">
    <property type="entry name" value="UvrA_inter"/>
</dbReference>
<evidence type="ECO:0000313" key="20">
    <source>
        <dbReference type="Proteomes" id="UP001138768"/>
    </source>
</evidence>
<evidence type="ECO:0000259" key="18">
    <source>
        <dbReference type="PROSITE" id="PS50893"/>
    </source>
</evidence>
<sequence length="2059" mass="223415">MSNAHDCIRLRGVRQNNLKDLDLDLPLGELIVVTGVSGSGKSSLAFDTVYAEGQRRYVETFSPYARQFLDRMDRPQADRIEGIPPAIAIDQTNPVRTSRSTVGTMTELTDHLKLLFARAAQLFCHGCGREVRRDSAEAIWATLQRRFHAAERPAEQRPHRQPVQDCSDEVAADSAPNETLETSERNEAPPRALICFELAIPDGLSPEQLKELLAQQGYIRFLHEDDKRLEVIQDRLRLDEDNRSRALEALEAALAHGGGRVRIYPLDAERNPGQPWHFSRDLHCPDCDIDYRDPIPSLFSFNSPVGACETCRGFGRVIGIDWDLVVPDARKSLLDGAIKPIQSDGYSEVQEDLIAFAHRRGIPTDVPWAELTEADRQWILDGEGDWDDDPHKRVWYGIRGFFAWLEGRSYKMHVRVLLSRYRSYDPCPDCGGARLKDSALDFRIGDHALADATMDRRQRFRHARSRLPEQAWLGLPGLNIQDLMVLPIADLARFFGGLALPGSLDQAMELLLTNIRSRLHYLTEVGLGYLTLERQSRTLSGGEVQRINLTTALGTALVNTLFVLDEPSIGLHPRDMDRVVRILERLRDTGNTLLVVEHDPQVMRAANRILDIGPGPGERGGQLVFQGTPAALMREPASLTGDFLAGLRQVAEPRDPQPPSPDEPKLRIRGAREHNLKDVDLELPLQRLVVVTGVSGSGKSTLVQQVLFHHLAKQKGHPEGPLGDCSAVEGEALIKDVVMVDQSPIGRSSRSNPASYVGALDALRKLFAAAPLARERGFKAGHFSFNAGPGRCPTCSGSGFEHVEMQFLSDVYLRCPDCNGRRYRPEILEVRLPLLASQPAEAETRKPAIKSQTGSATADAGASGDGSPIGPAKGPNIADVLEMTVAEALMAFPDQRELQRSLQPLVDVGLDYLRLGQPVPTLSGGEAQRLKLAGHLAKTAGRKPKRNTKDQGKRKGKDKSEQDSNASSKLQPGLLFLFDEPTTGLHFADIATLLGAFRRLIDAGHSLVVIEHNVDLMRAADWIIDLGPEGGDGGGEIVACGTPSMIAADLSSHTGSALREATAPHHAPERAPAVAEAPVGYSTPLADSQQAPAEASSQQTRAEASSQQAPAEASILIRHAREHNLKDLTLSIPRGQFIVITGVSGSGKSTLAFDILFAEGQRRYLESLNAYARQFVQPAARADVDAIFGIPPTVAIEQRSSRGGPKSTVGTSTEIHHFLRLLYVKLGIQHCPECQVPIQPQSRAEILNHISDDFRGRRLRLLAPLVSARKGTYAELADWAKRRGAEQLYVDGALQPVDPWPKLDRFRDHWIDLPFVPLEIDGSHQGLLAEQLDQALALGKGLVRAVLAERLEPNPSGTPRPAGDQPLTGATGQVISSDSRPMLNGTSSQALSEPATKASDEADSQASSQRNDQTVPRTYSTQRTCPSCGTGFDEPDPRLFSYNSKHGWCPACFGTGLKLSGFDAEQSGEEGQWLASDGGSQAPCPSCQGQRLRPEALAVTFRERSIAELSALSVTDAGKHFATLTLSEREAAIGRDLLAELRARLGFLDRLGLGYLSLDRAAPTLSGGEAQRIRLAAQLGSNLRGVCYVLDEPSIGLHARDNERLLETLGELKDKGNSLIVVEHDAATMRRADEIIDLGPGAGIHGGKIVARGNAQVLATNPASLTGRYLESQRSLDTSSLNTEATDWLHIEAASLHNLQQLDVEIPLARLVCVTGVSGSGKSSLVRDVLGASLKTLLSQLSGSTSSNRSKGTNSSSGSRAPKAAISQLIGCNGLRGWQALSRVLEVDQTPIGKTPRSCPATYIGIWDRIRRLFAAAPEARMLGWGPGRFSFNTGGGRCPACEGQGVQRIEMSFLPDVKLPCEVCDGTRFNAETRRIQYLAKDIGEILAMSVDEAVELFHAHPGIRHPLELLQAVGLGYLALGQASPTLSGGEAQRLKLVTELAKARPTADGSSSRPTLYLLDEPTVGLHMADTERLIGVLRRLAEAGHSVLVIEHDLDLIAAADWVIDLGPEAGVEGGRLVAEGHPAELIARGVGYTAEALRQHATAETFVPSKPCGQ</sequence>
<evidence type="ECO:0000256" key="3">
    <source>
        <dbReference type="ARBA" id="ARBA00022723"/>
    </source>
</evidence>
<protein>
    <recommendedName>
        <fullName evidence="15">UvrABC system protein A</fullName>
    </recommendedName>
    <alternativeName>
        <fullName evidence="16">Excinuclease ABC subunit A</fullName>
    </alternativeName>
</protein>
<evidence type="ECO:0000256" key="15">
    <source>
        <dbReference type="ARBA" id="ARBA00039316"/>
    </source>
</evidence>
<dbReference type="PANTHER" id="PTHR43152:SF3">
    <property type="entry name" value="UVRABC SYSTEM PROTEIN A"/>
    <property type="match status" value="1"/>
</dbReference>
<dbReference type="InterPro" id="IPR017871">
    <property type="entry name" value="ABC_transporter-like_CS"/>
</dbReference>
<evidence type="ECO:0000256" key="10">
    <source>
        <dbReference type="ARBA" id="ARBA00022840"/>
    </source>
</evidence>
<dbReference type="GO" id="GO:0016887">
    <property type="term" value="F:ATP hydrolysis activity"/>
    <property type="evidence" value="ECO:0007669"/>
    <property type="project" value="InterPro"/>
</dbReference>
<proteinExistence type="inferred from homology"/>
<evidence type="ECO:0000256" key="1">
    <source>
        <dbReference type="ARBA" id="ARBA00004496"/>
    </source>
</evidence>
<dbReference type="Pfam" id="PF17760">
    <property type="entry name" value="UvrA_inter"/>
    <property type="match status" value="1"/>
</dbReference>
<feature type="compositionally biased region" description="Polar residues" evidence="17">
    <location>
        <begin position="1368"/>
        <end position="1391"/>
    </location>
</feature>
<evidence type="ECO:0000256" key="2">
    <source>
        <dbReference type="ARBA" id="ARBA00022490"/>
    </source>
</evidence>
<dbReference type="EMBL" id="NRRY01000031">
    <property type="protein sequence ID" value="MBK1620074.1"/>
    <property type="molecule type" value="Genomic_DNA"/>
</dbReference>
<feature type="compositionally biased region" description="Polar residues" evidence="17">
    <location>
        <begin position="1410"/>
        <end position="1427"/>
    </location>
</feature>
<keyword evidence="11" id="KW-0267">Excision nuclease</keyword>
<comment type="similarity">
    <text evidence="14">Belongs to the ABC transporter superfamily. UvrA family.</text>
</comment>
<evidence type="ECO:0000313" key="19">
    <source>
        <dbReference type="EMBL" id="MBK1620074.1"/>
    </source>
</evidence>
<dbReference type="Proteomes" id="UP001138768">
    <property type="component" value="Unassembled WGS sequence"/>
</dbReference>
<evidence type="ECO:0000256" key="16">
    <source>
        <dbReference type="ARBA" id="ARBA00042156"/>
    </source>
</evidence>
<reference evidence="19 20" key="1">
    <citation type="journal article" date="2020" name="Microorganisms">
        <title>Osmotic Adaptation and Compatible Solute Biosynthesis of Phototrophic Bacteria as Revealed from Genome Analyses.</title>
        <authorList>
            <person name="Imhoff J.F."/>
            <person name="Rahn T."/>
            <person name="Kunzel S."/>
            <person name="Keller A."/>
            <person name="Neulinger S.C."/>
        </authorList>
    </citation>
    <scope>NUCLEOTIDE SEQUENCE [LARGE SCALE GENOMIC DNA]</scope>
    <source>
        <strain evidence="19 20">DSM 25653</strain>
    </source>
</reference>
<evidence type="ECO:0000256" key="8">
    <source>
        <dbReference type="ARBA" id="ARBA00022771"/>
    </source>
</evidence>
<feature type="region of interest" description="Disordered" evidence="17">
    <location>
        <begin position="1351"/>
        <end position="1428"/>
    </location>
</feature>
<dbReference type="GO" id="GO:0004518">
    <property type="term" value="F:nuclease activity"/>
    <property type="evidence" value="ECO:0007669"/>
    <property type="project" value="UniProtKB-KW"/>
</dbReference>
<feature type="region of interest" description="Disordered" evidence="17">
    <location>
        <begin position="1056"/>
        <end position="1111"/>
    </location>
</feature>
<dbReference type="GO" id="GO:0003677">
    <property type="term" value="F:DNA binding"/>
    <property type="evidence" value="ECO:0007669"/>
    <property type="project" value="UniProtKB-KW"/>
</dbReference>
<dbReference type="InterPro" id="IPR013815">
    <property type="entry name" value="ATP_grasp_subdomain_1"/>
</dbReference>
<dbReference type="GO" id="GO:0006281">
    <property type="term" value="P:DNA repair"/>
    <property type="evidence" value="ECO:0007669"/>
    <property type="project" value="UniProtKB-KW"/>
</dbReference>
<dbReference type="Gene3D" id="3.40.50.300">
    <property type="entry name" value="P-loop containing nucleotide triphosphate hydrolases"/>
    <property type="match status" value="5"/>
</dbReference>
<dbReference type="GO" id="GO:0008270">
    <property type="term" value="F:zinc ion binding"/>
    <property type="evidence" value="ECO:0007669"/>
    <property type="project" value="UniProtKB-KW"/>
</dbReference>
<keyword evidence="9" id="KW-0862">Zinc</keyword>
<dbReference type="InterPro" id="IPR041552">
    <property type="entry name" value="UvrA_DNA-bd"/>
</dbReference>
<keyword evidence="3" id="KW-0479">Metal-binding</keyword>
<comment type="caution">
    <text evidence="19">The sequence shown here is derived from an EMBL/GenBank/DDBJ whole genome shotgun (WGS) entry which is preliminary data.</text>
</comment>
<evidence type="ECO:0000256" key="9">
    <source>
        <dbReference type="ARBA" id="ARBA00022833"/>
    </source>
</evidence>
<keyword evidence="20" id="KW-1185">Reference proteome</keyword>
<keyword evidence="12" id="KW-0238">DNA-binding</keyword>
<keyword evidence="2" id="KW-0963">Cytoplasm</keyword>
<feature type="region of interest" description="Disordered" evidence="17">
    <location>
        <begin position="935"/>
        <end position="967"/>
    </location>
</feature>
<keyword evidence="13" id="KW-0234">DNA repair</keyword>
<keyword evidence="7" id="KW-0228">DNA excision</keyword>
<evidence type="ECO:0000256" key="14">
    <source>
        <dbReference type="ARBA" id="ARBA00038000"/>
    </source>
</evidence>
<dbReference type="RefSeq" id="WP_338034938.1">
    <property type="nucleotide sequence ID" value="NZ_NRRY01000031.1"/>
</dbReference>
<dbReference type="InterPro" id="IPR027417">
    <property type="entry name" value="P-loop_NTPase"/>
</dbReference>
<feature type="region of interest" description="Disordered" evidence="17">
    <location>
        <begin position="839"/>
        <end position="875"/>
    </location>
</feature>
<evidence type="ECO:0000256" key="13">
    <source>
        <dbReference type="ARBA" id="ARBA00023204"/>
    </source>
</evidence>
<evidence type="ECO:0000256" key="12">
    <source>
        <dbReference type="ARBA" id="ARBA00023125"/>
    </source>
</evidence>
<evidence type="ECO:0000256" key="7">
    <source>
        <dbReference type="ARBA" id="ARBA00022769"/>
    </source>
</evidence>
<feature type="compositionally biased region" description="Low complexity" evidence="17">
    <location>
        <begin position="853"/>
        <end position="872"/>
    </location>
</feature>
<feature type="domain" description="ABC transporter" evidence="18">
    <location>
        <begin position="1676"/>
        <end position="2043"/>
    </location>
</feature>
<dbReference type="Pfam" id="PF17755">
    <property type="entry name" value="UvrA_DNA-bind"/>
    <property type="match status" value="1"/>
</dbReference>
<dbReference type="PROSITE" id="PS00211">
    <property type="entry name" value="ABC_TRANSPORTER_1"/>
    <property type="match status" value="2"/>
</dbReference>
<dbReference type="PROSITE" id="PS50893">
    <property type="entry name" value="ABC_TRANSPORTER_2"/>
    <property type="match status" value="1"/>
</dbReference>
<dbReference type="Gene3D" id="1.20.1580.10">
    <property type="entry name" value="ABC transporter ATPase like domain"/>
    <property type="match status" value="3"/>
</dbReference>
<evidence type="ECO:0000256" key="11">
    <source>
        <dbReference type="ARBA" id="ARBA00022881"/>
    </source>
</evidence>
<comment type="subcellular location">
    <subcellularLocation>
        <location evidence="1">Cytoplasm</location>
    </subcellularLocation>
</comment>
<gene>
    <name evidence="19" type="ORF">CKO42_16825</name>
</gene>